<feature type="domain" description="HTH lysR-type" evidence="7">
    <location>
        <begin position="1"/>
        <end position="58"/>
    </location>
</feature>
<dbReference type="CDD" id="cd05466">
    <property type="entry name" value="PBP2_LTTR_substrate"/>
    <property type="match status" value="1"/>
</dbReference>
<feature type="compositionally biased region" description="Basic residues" evidence="6">
    <location>
        <begin position="320"/>
        <end position="333"/>
    </location>
</feature>
<dbReference type="Pfam" id="PF00126">
    <property type="entry name" value="HTH_1"/>
    <property type="match status" value="1"/>
</dbReference>
<evidence type="ECO:0000313" key="9">
    <source>
        <dbReference type="Proteomes" id="UP001315278"/>
    </source>
</evidence>
<comment type="caution">
    <text evidence="8">The sequence shown here is derived from an EMBL/GenBank/DDBJ whole genome shotgun (WGS) entry which is preliminary data.</text>
</comment>
<dbReference type="PANTHER" id="PTHR30126:SF77">
    <property type="entry name" value="TRANSCRIPTIONAL REGULATORY PROTEIN"/>
    <property type="match status" value="1"/>
</dbReference>
<feature type="region of interest" description="Disordered" evidence="6">
    <location>
        <begin position="313"/>
        <end position="333"/>
    </location>
</feature>
<evidence type="ECO:0000256" key="5">
    <source>
        <dbReference type="ARBA" id="ARBA00023163"/>
    </source>
</evidence>
<evidence type="ECO:0000259" key="7">
    <source>
        <dbReference type="PROSITE" id="PS50931"/>
    </source>
</evidence>
<comment type="similarity">
    <text evidence="2">Belongs to the LysR transcriptional regulatory family.</text>
</comment>
<dbReference type="Gene3D" id="1.10.10.10">
    <property type="entry name" value="Winged helix-like DNA-binding domain superfamily/Winged helix DNA-binding domain"/>
    <property type="match status" value="1"/>
</dbReference>
<organism evidence="8 9">
    <name type="scientific">Bradyrhizobium jicamae</name>
    <dbReference type="NCBI Taxonomy" id="280332"/>
    <lineage>
        <taxon>Bacteria</taxon>
        <taxon>Pseudomonadati</taxon>
        <taxon>Pseudomonadota</taxon>
        <taxon>Alphaproteobacteria</taxon>
        <taxon>Hyphomicrobiales</taxon>
        <taxon>Nitrobacteraceae</taxon>
        <taxon>Bradyrhizobium</taxon>
    </lineage>
</organism>
<dbReference type="InterPro" id="IPR036390">
    <property type="entry name" value="WH_DNA-bd_sf"/>
</dbReference>
<accession>A0ABS5FJ75</accession>
<dbReference type="Proteomes" id="UP001315278">
    <property type="component" value="Unassembled WGS sequence"/>
</dbReference>
<evidence type="ECO:0000313" key="8">
    <source>
        <dbReference type="EMBL" id="MBR0796844.1"/>
    </source>
</evidence>
<dbReference type="InterPro" id="IPR000847">
    <property type="entry name" value="LysR_HTH_N"/>
</dbReference>
<dbReference type="InterPro" id="IPR036388">
    <property type="entry name" value="WH-like_DNA-bd_sf"/>
</dbReference>
<dbReference type="PANTHER" id="PTHR30126">
    <property type="entry name" value="HTH-TYPE TRANSCRIPTIONAL REGULATOR"/>
    <property type="match status" value="1"/>
</dbReference>
<dbReference type="PRINTS" id="PR00039">
    <property type="entry name" value="HTHLYSR"/>
</dbReference>
<keyword evidence="3" id="KW-0805">Transcription regulation</keyword>
<evidence type="ECO:0000256" key="6">
    <source>
        <dbReference type="SAM" id="MobiDB-lite"/>
    </source>
</evidence>
<evidence type="ECO:0000256" key="2">
    <source>
        <dbReference type="ARBA" id="ARBA00009437"/>
    </source>
</evidence>
<proteinExistence type="inferred from homology"/>
<reference evidence="9" key="1">
    <citation type="journal article" date="2021" name="ISME J.">
        <title>Evolutionary origin and ecological implication of a unique nif island in free-living Bradyrhizobium lineages.</title>
        <authorList>
            <person name="Tao J."/>
        </authorList>
    </citation>
    <scope>NUCLEOTIDE SEQUENCE [LARGE SCALE GENOMIC DNA]</scope>
    <source>
        <strain evidence="9">SZCCT0434</strain>
    </source>
</reference>
<name>A0ABS5FJ75_9BRAD</name>
<dbReference type="RefSeq" id="WP_212493024.1">
    <property type="nucleotide sequence ID" value="NZ_JAFCJH010000014.1"/>
</dbReference>
<keyword evidence="5" id="KW-0804">Transcription</keyword>
<dbReference type="Gene3D" id="3.40.190.10">
    <property type="entry name" value="Periplasmic binding protein-like II"/>
    <property type="match status" value="2"/>
</dbReference>
<comment type="function">
    <text evidence="1">NodD regulates the expression of the nodABCFE genes which encode other nodulation proteins. NodD is also a negative regulator of its own expression. Binds flavonoids as inducers.</text>
</comment>
<protein>
    <submittedName>
        <fullName evidence="8">LysR family transcriptional regulator</fullName>
    </submittedName>
</protein>
<keyword evidence="9" id="KW-1185">Reference proteome</keyword>
<evidence type="ECO:0000256" key="1">
    <source>
        <dbReference type="ARBA" id="ARBA00003502"/>
    </source>
</evidence>
<dbReference type="SUPFAM" id="SSF53850">
    <property type="entry name" value="Periplasmic binding protein-like II"/>
    <property type="match status" value="1"/>
</dbReference>
<gene>
    <name evidence="8" type="ORF">JQ615_15720</name>
</gene>
<keyword evidence="4" id="KW-0238">DNA-binding</keyword>
<evidence type="ECO:0000256" key="4">
    <source>
        <dbReference type="ARBA" id="ARBA00023125"/>
    </source>
</evidence>
<evidence type="ECO:0000256" key="3">
    <source>
        <dbReference type="ARBA" id="ARBA00023015"/>
    </source>
</evidence>
<dbReference type="InterPro" id="IPR005119">
    <property type="entry name" value="LysR_subst-bd"/>
</dbReference>
<dbReference type="SUPFAM" id="SSF46785">
    <property type="entry name" value="Winged helix' DNA-binding domain"/>
    <property type="match status" value="1"/>
</dbReference>
<sequence>MNTRFLETLIWLSRVGTFREAARQMHATQAAVSQRIATLEEDLGAPLIDRSVRGLKLTPAGERVLQQAERLLGVERELRLTAQPDAAPAGRVRVGVIESVVHTWLTAQVEMLSRRFPAIEQDFTVDTARNLRDQFRRHRLDLLIQNDPVEEAAGNEKLDIVELCRYPIEWIGRPGLLPRRTLRMADLMRVPLLTFSRTSSPHAHVRALFIGSEREPRISSFPSVAAILSLAREGFGLAAVPPIFVRNELERGSLVQYAGPALPQLKVSAVHLDPAAPAVQAVATTTCEVVAAFCRKAGTPWAFSSLQDVPRGRKAGVSATKRRQARSRPRARG</sequence>
<dbReference type="EMBL" id="JAFCJH010000014">
    <property type="protein sequence ID" value="MBR0796844.1"/>
    <property type="molecule type" value="Genomic_DNA"/>
</dbReference>
<dbReference type="PROSITE" id="PS50931">
    <property type="entry name" value="HTH_LYSR"/>
    <property type="match status" value="1"/>
</dbReference>
<dbReference type="Pfam" id="PF03466">
    <property type="entry name" value="LysR_substrate"/>
    <property type="match status" value="1"/>
</dbReference>